<dbReference type="InterPro" id="IPR004358">
    <property type="entry name" value="Sig_transdc_His_kin-like_C"/>
</dbReference>
<keyword evidence="12" id="KW-0902">Two-component regulatory system</keyword>
<dbReference type="SUPFAM" id="SSF158472">
    <property type="entry name" value="HAMP domain-like"/>
    <property type="match status" value="1"/>
</dbReference>
<keyword evidence="8" id="KW-0547">Nucleotide-binding</keyword>
<dbReference type="Gene3D" id="3.30.565.10">
    <property type="entry name" value="Histidine kinase-like ATPase, C-terminal domain"/>
    <property type="match status" value="1"/>
</dbReference>
<dbReference type="GO" id="GO:0000155">
    <property type="term" value="F:phosphorelay sensor kinase activity"/>
    <property type="evidence" value="ECO:0007669"/>
    <property type="project" value="InterPro"/>
</dbReference>
<comment type="subcellular location">
    <subcellularLocation>
        <location evidence="2">Cell membrane</location>
        <topology evidence="2">Multi-pass membrane protein</topology>
    </subcellularLocation>
</comment>
<keyword evidence="13 14" id="KW-0472">Membrane</keyword>
<evidence type="ECO:0000256" key="4">
    <source>
        <dbReference type="ARBA" id="ARBA00022475"/>
    </source>
</evidence>
<sequence length="469" mass="53182">MAKGEVGMSSIRRRLLCNFVIIVVLTVATLNTIIFFSFRNIYYSNIANLLIGQIKISSDIYTKYFSKNSLYENVLNGVDVFLNRSDIEVQVFDNTGRIIFDSIGVIEENEFLDIKEALSGNIGRWIGNVSYDDEKVMAVSHPLYSGGEIIGGIRFITTLREVNKDLRSIFMILTLLGLIVTLIFAFVSILFSNQIVVPIVNITEVAKRMAEGDYNKRCRDAKFDEIKNLSTTLNYMADEIIKREKLKDEFISSVSHELRTPLTSIKGWAITLKDLEGDKELLKDGLDIIEKECDRLTSMVEELLDFSKLSSGKIEFKFKSVDINTFLDGIRKQIEPRAYRENKIFSILKENKSIIIEADENRLKQVFINLLDNAFNFTNAGDSIVIKVKENDEDIVIVVEDTGLGISKEDLPHVFEKFYKGRGSRSKNGIGLSICKDIVEKMKGSIKIESEENKGTRVYVTFPKGGVIR</sequence>
<keyword evidence="9 17" id="KW-0418">Kinase</keyword>
<dbReference type="EMBL" id="FQVG01000040">
    <property type="protein sequence ID" value="SHF18458.1"/>
    <property type="molecule type" value="Genomic_DNA"/>
</dbReference>
<name>A0A1M4ZKG0_9CLOT</name>
<dbReference type="PROSITE" id="PS50109">
    <property type="entry name" value="HIS_KIN"/>
    <property type="match status" value="1"/>
</dbReference>
<dbReference type="PRINTS" id="PR00344">
    <property type="entry name" value="BCTRLSENSOR"/>
</dbReference>
<dbReference type="SUPFAM" id="SSF47384">
    <property type="entry name" value="Homodimeric domain of signal transducing histidine kinase"/>
    <property type="match status" value="1"/>
</dbReference>
<evidence type="ECO:0000256" key="14">
    <source>
        <dbReference type="SAM" id="Phobius"/>
    </source>
</evidence>
<evidence type="ECO:0000256" key="7">
    <source>
        <dbReference type="ARBA" id="ARBA00022692"/>
    </source>
</evidence>
<dbReference type="GO" id="GO:0005524">
    <property type="term" value="F:ATP binding"/>
    <property type="evidence" value="ECO:0007669"/>
    <property type="project" value="UniProtKB-KW"/>
</dbReference>
<keyword evidence="10" id="KW-0067">ATP-binding</keyword>
<dbReference type="AlphaFoldDB" id="A0A1M4ZKG0"/>
<evidence type="ECO:0000256" key="12">
    <source>
        <dbReference type="ARBA" id="ARBA00023012"/>
    </source>
</evidence>
<dbReference type="SMART" id="SM00387">
    <property type="entry name" value="HATPase_c"/>
    <property type="match status" value="1"/>
</dbReference>
<dbReference type="SMART" id="SM00388">
    <property type="entry name" value="HisKA"/>
    <property type="match status" value="1"/>
</dbReference>
<evidence type="ECO:0000256" key="6">
    <source>
        <dbReference type="ARBA" id="ARBA00022679"/>
    </source>
</evidence>
<evidence type="ECO:0000256" key="9">
    <source>
        <dbReference type="ARBA" id="ARBA00022777"/>
    </source>
</evidence>
<dbReference type="GO" id="GO:0005886">
    <property type="term" value="C:plasma membrane"/>
    <property type="evidence" value="ECO:0007669"/>
    <property type="project" value="UniProtKB-SubCell"/>
</dbReference>
<dbReference type="InterPro" id="IPR005467">
    <property type="entry name" value="His_kinase_dom"/>
</dbReference>
<evidence type="ECO:0000256" key="1">
    <source>
        <dbReference type="ARBA" id="ARBA00000085"/>
    </source>
</evidence>
<evidence type="ECO:0000313" key="18">
    <source>
        <dbReference type="Proteomes" id="UP000184423"/>
    </source>
</evidence>
<keyword evidence="6" id="KW-0808">Transferase</keyword>
<dbReference type="RefSeq" id="WP_242947365.1">
    <property type="nucleotide sequence ID" value="NZ_FQVG01000040.1"/>
</dbReference>
<dbReference type="FunFam" id="1.10.287.130:FF:000001">
    <property type="entry name" value="Two-component sensor histidine kinase"/>
    <property type="match status" value="1"/>
</dbReference>
<dbReference type="SUPFAM" id="SSF55874">
    <property type="entry name" value="ATPase domain of HSP90 chaperone/DNA topoisomerase II/histidine kinase"/>
    <property type="match status" value="1"/>
</dbReference>
<evidence type="ECO:0000256" key="5">
    <source>
        <dbReference type="ARBA" id="ARBA00022553"/>
    </source>
</evidence>
<gene>
    <name evidence="17" type="ORF">SAMN02746091_01947</name>
</gene>
<dbReference type="InterPro" id="IPR036890">
    <property type="entry name" value="HATPase_C_sf"/>
</dbReference>
<evidence type="ECO:0000256" key="11">
    <source>
        <dbReference type="ARBA" id="ARBA00022989"/>
    </source>
</evidence>
<dbReference type="FunFam" id="3.30.565.10:FF:000006">
    <property type="entry name" value="Sensor histidine kinase WalK"/>
    <property type="match status" value="1"/>
</dbReference>
<keyword evidence="4" id="KW-1003">Cell membrane</keyword>
<reference evidence="18" key="1">
    <citation type="submission" date="2016-11" db="EMBL/GenBank/DDBJ databases">
        <authorList>
            <person name="Varghese N."/>
            <person name="Submissions S."/>
        </authorList>
    </citation>
    <scope>NUCLEOTIDE SEQUENCE [LARGE SCALE GENOMIC DNA]</scope>
    <source>
        <strain evidence="18">DSM 10124</strain>
    </source>
</reference>
<dbReference type="Gene3D" id="6.10.340.10">
    <property type="match status" value="1"/>
</dbReference>
<evidence type="ECO:0000259" key="16">
    <source>
        <dbReference type="PROSITE" id="PS50885"/>
    </source>
</evidence>
<organism evidence="17 18">
    <name type="scientific">Caloramator proteoclasticus DSM 10124</name>
    <dbReference type="NCBI Taxonomy" id="1121262"/>
    <lineage>
        <taxon>Bacteria</taxon>
        <taxon>Bacillati</taxon>
        <taxon>Bacillota</taxon>
        <taxon>Clostridia</taxon>
        <taxon>Eubacteriales</taxon>
        <taxon>Clostridiaceae</taxon>
        <taxon>Caloramator</taxon>
    </lineage>
</organism>
<comment type="catalytic activity">
    <reaction evidence="1">
        <text>ATP + protein L-histidine = ADP + protein N-phospho-L-histidine.</text>
        <dbReference type="EC" id="2.7.13.3"/>
    </reaction>
</comment>
<feature type="transmembrane region" description="Helical" evidence="14">
    <location>
        <begin position="15"/>
        <end position="36"/>
    </location>
</feature>
<evidence type="ECO:0000256" key="13">
    <source>
        <dbReference type="ARBA" id="ARBA00023136"/>
    </source>
</evidence>
<dbReference type="EC" id="2.7.13.3" evidence="3"/>
<keyword evidence="18" id="KW-1185">Reference proteome</keyword>
<evidence type="ECO:0000259" key="15">
    <source>
        <dbReference type="PROSITE" id="PS50109"/>
    </source>
</evidence>
<proteinExistence type="predicted"/>
<dbReference type="InterPro" id="IPR003660">
    <property type="entry name" value="HAMP_dom"/>
</dbReference>
<dbReference type="SMART" id="SM00304">
    <property type="entry name" value="HAMP"/>
    <property type="match status" value="1"/>
</dbReference>
<feature type="domain" description="Histidine kinase" evidence="15">
    <location>
        <begin position="253"/>
        <end position="466"/>
    </location>
</feature>
<evidence type="ECO:0000256" key="2">
    <source>
        <dbReference type="ARBA" id="ARBA00004651"/>
    </source>
</evidence>
<dbReference type="Pfam" id="PF00672">
    <property type="entry name" value="HAMP"/>
    <property type="match status" value="1"/>
</dbReference>
<protein>
    <recommendedName>
        <fullName evidence="3">histidine kinase</fullName>
        <ecNumber evidence="3">2.7.13.3</ecNumber>
    </recommendedName>
</protein>
<dbReference type="InterPro" id="IPR003594">
    <property type="entry name" value="HATPase_dom"/>
</dbReference>
<keyword evidence="5" id="KW-0597">Phosphoprotein</keyword>
<dbReference type="PANTHER" id="PTHR45528">
    <property type="entry name" value="SENSOR HISTIDINE KINASE CPXA"/>
    <property type="match status" value="1"/>
</dbReference>
<feature type="transmembrane region" description="Helical" evidence="14">
    <location>
        <begin position="169"/>
        <end position="191"/>
    </location>
</feature>
<dbReference type="PANTHER" id="PTHR45528:SF1">
    <property type="entry name" value="SENSOR HISTIDINE KINASE CPXA"/>
    <property type="match status" value="1"/>
</dbReference>
<dbReference type="Proteomes" id="UP000184423">
    <property type="component" value="Unassembled WGS sequence"/>
</dbReference>
<accession>A0A1M4ZKG0</accession>
<evidence type="ECO:0000313" key="17">
    <source>
        <dbReference type="EMBL" id="SHF18458.1"/>
    </source>
</evidence>
<evidence type="ECO:0000256" key="10">
    <source>
        <dbReference type="ARBA" id="ARBA00022840"/>
    </source>
</evidence>
<dbReference type="PROSITE" id="PS50885">
    <property type="entry name" value="HAMP"/>
    <property type="match status" value="1"/>
</dbReference>
<dbReference type="Gene3D" id="1.10.287.130">
    <property type="match status" value="1"/>
</dbReference>
<keyword evidence="11 14" id="KW-1133">Transmembrane helix</keyword>
<dbReference type="InterPro" id="IPR050398">
    <property type="entry name" value="HssS/ArlS-like"/>
</dbReference>
<dbReference type="CDD" id="cd00082">
    <property type="entry name" value="HisKA"/>
    <property type="match status" value="1"/>
</dbReference>
<evidence type="ECO:0000256" key="3">
    <source>
        <dbReference type="ARBA" id="ARBA00012438"/>
    </source>
</evidence>
<feature type="domain" description="HAMP" evidence="16">
    <location>
        <begin position="193"/>
        <end position="245"/>
    </location>
</feature>
<dbReference type="InterPro" id="IPR036097">
    <property type="entry name" value="HisK_dim/P_sf"/>
</dbReference>
<dbReference type="Pfam" id="PF00512">
    <property type="entry name" value="HisKA"/>
    <property type="match status" value="1"/>
</dbReference>
<dbReference type="CDD" id="cd06225">
    <property type="entry name" value="HAMP"/>
    <property type="match status" value="1"/>
</dbReference>
<evidence type="ECO:0000256" key="8">
    <source>
        <dbReference type="ARBA" id="ARBA00022741"/>
    </source>
</evidence>
<dbReference type="InterPro" id="IPR003661">
    <property type="entry name" value="HisK_dim/P_dom"/>
</dbReference>
<dbReference type="Pfam" id="PF02518">
    <property type="entry name" value="HATPase_c"/>
    <property type="match status" value="1"/>
</dbReference>
<keyword evidence="7 14" id="KW-0812">Transmembrane</keyword>